<dbReference type="eggNOG" id="COG1309">
    <property type="taxonomic scope" value="Bacteria"/>
</dbReference>
<dbReference type="InterPro" id="IPR009057">
    <property type="entry name" value="Homeodomain-like_sf"/>
</dbReference>
<feature type="domain" description="HTH tetR-type" evidence="5">
    <location>
        <begin position="14"/>
        <end position="74"/>
    </location>
</feature>
<comment type="caution">
    <text evidence="6">The sequence shown here is derived from an EMBL/GenBank/DDBJ whole genome shotgun (WGS) entry which is preliminary data.</text>
</comment>
<evidence type="ECO:0000256" key="4">
    <source>
        <dbReference type="PROSITE-ProRule" id="PRU00335"/>
    </source>
</evidence>
<evidence type="ECO:0000259" key="5">
    <source>
        <dbReference type="PROSITE" id="PS50977"/>
    </source>
</evidence>
<dbReference type="Proteomes" id="UP000035034">
    <property type="component" value="Unassembled WGS sequence"/>
</dbReference>
<evidence type="ECO:0000256" key="1">
    <source>
        <dbReference type="ARBA" id="ARBA00023015"/>
    </source>
</evidence>
<evidence type="ECO:0000313" key="7">
    <source>
        <dbReference type="Proteomes" id="UP000035034"/>
    </source>
</evidence>
<dbReference type="PRINTS" id="PR00455">
    <property type="entry name" value="HTHTETR"/>
</dbReference>
<evidence type="ECO:0000256" key="3">
    <source>
        <dbReference type="ARBA" id="ARBA00023163"/>
    </source>
</evidence>
<protein>
    <submittedName>
        <fullName evidence="6">Putative TetR family transcriptional regulator</fullName>
    </submittedName>
</protein>
<dbReference type="Pfam" id="PF00440">
    <property type="entry name" value="TetR_N"/>
    <property type="match status" value="1"/>
</dbReference>
<dbReference type="PANTHER" id="PTHR30055">
    <property type="entry name" value="HTH-TYPE TRANSCRIPTIONAL REGULATOR RUTR"/>
    <property type="match status" value="1"/>
</dbReference>
<dbReference type="PANTHER" id="PTHR30055:SF234">
    <property type="entry name" value="HTH-TYPE TRANSCRIPTIONAL REGULATOR BETI"/>
    <property type="match status" value="1"/>
</dbReference>
<dbReference type="InterPro" id="IPR050109">
    <property type="entry name" value="HTH-type_TetR-like_transc_reg"/>
</dbReference>
<name>H0R2V2_9ACTN</name>
<dbReference type="AlphaFoldDB" id="H0R2V2"/>
<dbReference type="SUPFAM" id="SSF46689">
    <property type="entry name" value="Homeodomain-like"/>
    <property type="match status" value="1"/>
</dbReference>
<dbReference type="GO" id="GO:0000976">
    <property type="term" value="F:transcription cis-regulatory region binding"/>
    <property type="evidence" value="ECO:0007669"/>
    <property type="project" value="TreeGrafter"/>
</dbReference>
<accession>H0R2V2</accession>
<gene>
    <name evidence="6" type="ORF">GOEFS_083_00350</name>
</gene>
<keyword evidence="2 4" id="KW-0238">DNA-binding</keyword>
<sequence length="203" mass="21549">MSSSRAGTKGMPRGERESLILDAACAEFGEAGFLRTQLTAIAERAGVSKALVLTYFGSKEGLYAACAETVGKRLRQAIADAMAQTHADTTDIGAETVLAAIFGALADRPTDWHLVFDRSVPEGSAATVKFTQQQELRGQAAAGGVRGFQILGLRDADDLSAAALVWEYSVTALIEWWIRNPSQTAQQMTARSGRILAALIGST</sequence>
<evidence type="ECO:0000313" key="6">
    <source>
        <dbReference type="EMBL" id="GAB19403.1"/>
    </source>
</evidence>
<proteinExistence type="predicted"/>
<dbReference type="GO" id="GO:0003700">
    <property type="term" value="F:DNA-binding transcription factor activity"/>
    <property type="evidence" value="ECO:0007669"/>
    <property type="project" value="TreeGrafter"/>
</dbReference>
<feature type="DNA-binding region" description="H-T-H motif" evidence="4">
    <location>
        <begin position="37"/>
        <end position="56"/>
    </location>
</feature>
<keyword evidence="3" id="KW-0804">Transcription</keyword>
<dbReference type="PROSITE" id="PS50977">
    <property type="entry name" value="HTH_TETR_2"/>
    <property type="match status" value="1"/>
</dbReference>
<reference evidence="6 7" key="1">
    <citation type="submission" date="2011-12" db="EMBL/GenBank/DDBJ databases">
        <title>Whole genome shotgun sequence of Gordonia effusa NBRC 100432.</title>
        <authorList>
            <person name="Yoshida I."/>
            <person name="Takarada H."/>
            <person name="Hosoyama A."/>
            <person name="Tsuchikane K."/>
            <person name="Katsumata H."/>
            <person name="Yamazaki S."/>
            <person name="Fujita N."/>
        </authorList>
    </citation>
    <scope>NUCLEOTIDE SEQUENCE [LARGE SCALE GENOMIC DNA]</scope>
    <source>
        <strain evidence="6 7">NBRC 100432</strain>
    </source>
</reference>
<dbReference type="InterPro" id="IPR001647">
    <property type="entry name" value="HTH_TetR"/>
</dbReference>
<dbReference type="Gene3D" id="1.10.357.10">
    <property type="entry name" value="Tetracycline Repressor, domain 2"/>
    <property type="match status" value="1"/>
</dbReference>
<dbReference type="OrthoDB" id="3767959at2"/>
<keyword evidence="1" id="KW-0805">Transcription regulation</keyword>
<organism evidence="6 7">
    <name type="scientific">Gordonia effusa NBRC 100432</name>
    <dbReference type="NCBI Taxonomy" id="1077974"/>
    <lineage>
        <taxon>Bacteria</taxon>
        <taxon>Bacillati</taxon>
        <taxon>Actinomycetota</taxon>
        <taxon>Actinomycetes</taxon>
        <taxon>Mycobacteriales</taxon>
        <taxon>Gordoniaceae</taxon>
        <taxon>Gordonia</taxon>
    </lineage>
</organism>
<evidence type="ECO:0000256" key="2">
    <source>
        <dbReference type="ARBA" id="ARBA00023125"/>
    </source>
</evidence>
<dbReference type="EMBL" id="BAEH01000083">
    <property type="protein sequence ID" value="GAB19403.1"/>
    <property type="molecule type" value="Genomic_DNA"/>
</dbReference>
<keyword evidence="7" id="KW-1185">Reference proteome</keyword>
<dbReference type="STRING" id="1077974.GOEFS_083_00350"/>